<evidence type="ECO:0000313" key="2">
    <source>
        <dbReference type="Proteomes" id="UP000295497"/>
    </source>
</evidence>
<dbReference type="RefSeq" id="WP_129578099.1">
    <property type="nucleotide sequence ID" value="NZ_CP012672.1"/>
</dbReference>
<evidence type="ECO:0000313" key="1">
    <source>
        <dbReference type="EMBL" id="AUX34999.1"/>
    </source>
</evidence>
<proteinExistence type="predicted"/>
<dbReference type="PROSITE" id="PS51257">
    <property type="entry name" value="PROKAR_LIPOPROTEIN"/>
    <property type="match status" value="1"/>
</dbReference>
<name>A0A4P2QWY2_SORCE</name>
<accession>A0A4P2QWY2</accession>
<organism evidence="1 2">
    <name type="scientific">Sorangium cellulosum</name>
    <name type="common">Polyangium cellulosum</name>
    <dbReference type="NCBI Taxonomy" id="56"/>
    <lineage>
        <taxon>Bacteria</taxon>
        <taxon>Pseudomonadati</taxon>
        <taxon>Myxococcota</taxon>
        <taxon>Polyangia</taxon>
        <taxon>Polyangiales</taxon>
        <taxon>Polyangiaceae</taxon>
        <taxon>Sorangium</taxon>
    </lineage>
</organism>
<dbReference type="EMBL" id="CP012672">
    <property type="protein sequence ID" value="AUX34999.1"/>
    <property type="molecule type" value="Genomic_DNA"/>
</dbReference>
<gene>
    <name evidence="1" type="ORF">SOCE836_071870</name>
</gene>
<sequence length="98" mass="10526">MKPSNLLCRQLAARAAAEGGGAPLAVVACGPDGAPEPLRTWDDATGEPVLWGVHCVNEEPGGRIVDYAQGLVFDDRRQLVAALFENARVLVEQEDLDW</sequence>
<reference evidence="1 2" key="1">
    <citation type="submission" date="2015-09" db="EMBL/GenBank/DDBJ databases">
        <title>Sorangium comparison.</title>
        <authorList>
            <person name="Zaburannyi N."/>
            <person name="Bunk B."/>
            <person name="Overmann J."/>
            <person name="Mueller R."/>
        </authorList>
    </citation>
    <scope>NUCLEOTIDE SEQUENCE [LARGE SCALE GENOMIC DNA]</scope>
    <source>
        <strain evidence="1 2">So ce836</strain>
    </source>
</reference>
<protein>
    <submittedName>
        <fullName evidence="1">Uncharacterized protein</fullName>
    </submittedName>
</protein>
<dbReference type="AlphaFoldDB" id="A0A4P2QWY2"/>
<dbReference type="Proteomes" id="UP000295497">
    <property type="component" value="Chromosome"/>
</dbReference>